<keyword evidence="1" id="KW-0808">Transferase</keyword>
<dbReference type="AlphaFoldDB" id="A0A4R1HQK5"/>
<feature type="region of interest" description="Disordered" evidence="3">
    <location>
        <begin position="126"/>
        <end position="149"/>
    </location>
</feature>
<comment type="caution">
    <text evidence="5">The sequence shown here is derived from an EMBL/GenBank/DDBJ whole genome shotgun (WGS) entry which is preliminary data.</text>
</comment>
<evidence type="ECO:0000256" key="1">
    <source>
        <dbReference type="ARBA" id="ARBA00022679"/>
    </source>
</evidence>
<dbReference type="PANTHER" id="PTHR36837:SF5">
    <property type="entry name" value="POLY-3-HYDROXYBUTYRATE SYNTHASE"/>
    <property type="match status" value="1"/>
</dbReference>
<keyword evidence="6" id="KW-1185">Reference proteome</keyword>
<dbReference type="InterPro" id="IPR029058">
    <property type="entry name" value="AB_hydrolase_fold"/>
</dbReference>
<evidence type="ECO:0000256" key="2">
    <source>
        <dbReference type="ARBA" id="ARBA00023315"/>
    </source>
</evidence>
<evidence type="ECO:0000313" key="5">
    <source>
        <dbReference type="EMBL" id="TCK24847.1"/>
    </source>
</evidence>
<evidence type="ECO:0000256" key="3">
    <source>
        <dbReference type="SAM" id="MobiDB-lite"/>
    </source>
</evidence>
<dbReference type="GO" id="GO:0016746">
    <property type="term" value="F:acyltransferase activity"/>
    <property type="evidence" value="ECO:0007669"/>
    <property type="project" value="UniProtKB-KW"/>
</dbReference>
<dbReference type="GO" id="GO:0042619">
    <property type="term" value="P:poly-hydroxybutyrate biosynthetic process"/>
    <property type="evidence" value="ECO:0007669"/>
    <property type="project" value="InterPro"/>
</dbReference>
<dbReference type="InterPro" id="IPR051321">
    <property type="entry name" value="PHA/PHB_synthase"/>
</dbReference>
<dbReference type="EMBL" id="SMFZ01000001">
    <property type="protein sequence ID" value="TCK24847.1"/>
    <property type="molecule type" value="Genomic_DNA"/>
</dbReference>
<keyword evidence="2" id="KW-0012">Acyltransferase</keyword>
<feature type="domain" description="Poly-beta-hydroxybutyrate polymerase N-terminal" evidence="4">
    <location>
        <begin position="149"/>
        <end position="207"/>
    </location>
</feature>
<dbReference type="InterPro" id="IPR010941">
    <property type="entry name" value="PhaC_N"/>
</dbReference>
<dbReference type="Pfam" id="PF07167">
    <property type="entry name" value="PhaC_N"/>
    <property type="match status" value="1"/>
</dbReference>
<sequence>MNDTGRSGDGENARVDLGTRCAALRAALRVTASLAVRPGALLRRGTGLVAELGTIGLGTSTVAPHGADGRFDGWWDDPVRRRAVQAYLATTGTLSGLLDDAALDPADDGRLRGALAALADLARPGGAGPGAVSPGPQTADPDPAGPVPGRDLAATPGAVVLRTPVFELIQYLPRTERVHDVPVLLVPPLAHRYYLADLAPGHSLVEHLVGEGLQVFALSWSDPDATDGRDLDTHAAAVLDAVEAATRVTRCPRVALAGLRTGGLLSAAVQCHLAATGRDDRIAAAVYLGTVLDQGWALPGFRPDPVPAAGGVLDGDAAVRSWSWRRGGEQVRPFAVDPAAAERVPRGPVRRALRHWATDLLHVPAALQAALLALATGDPDATVLGTPVAPGGLTRDAYLVTPADDPAQPWTAGLRTAQMLGGACRLVRADGDQAGALVAPDGYVAGPVSGDGEAPAGWQAAGERVDGSWWPDLVAWLTERAGPQREAPPELGGRRMYPVHPAPGIYLGG</sequence>
<proteinExistence type="predicted"/>
<gene>
    <name evidence="5" type="ORF">EV378_0640</name>
</gene>
<reference evidence="5 6" key="1">
    <citation type="submission" date="2019-03" db="EMBL/GenBank/DDBJ databases">
        <title>Sequencing the genomes of 1000 actinobacteria strains.</title>
        <authorList>
            <person name="Klenk H.-P."/>
        </authorList>
    </citation>
    <scope>NUCLEOTIDE SEQUENCE [LARGE SCALE GENOMIC DNA]</scope>
    <source>
        <strain evidence="5 6">DSM 44969</strain>
    </source>
</reference>
<protein>
    <submittedName>
        <fullName evidence="5">Polyhydroxyalkanoate synthase</fullName>
    </submittedName>
</protein>
<dbReference type="PANTHER" id="PTHR36837">
    <property type="entry name" value="POLY(3-HYDROXYALKANOATE) POLYMERASE SUBUNIT PHAC"/>
    <property type="match status" value="1"/>
</dbReference>
<evidence type="ECO:0000313" key="6">
    <source>
        <dbReference type="Proteomes" id="UP000295560"/>
    </source>
</evidence>
<dbReference type="SUPFAM" id="SSF53474">
    <property type="entry name" value="alpha/beta-Hydrolases"/>
    <property type="match status" value="1"/>
</dbReference>
<dbReference type="Proteomes" id="UP000295560">
    <property type="component" value="Unassembled WGS sequence"/>
</dbReference>
<organism evidence="5 6">
    <name type="scientific">Pseudonocardia endophytica</name>
    <dbReference type="NCBI Taxonomy" id="401976"/>
    <lineage>
        <taxon>Bacteria</taxon>
        <taxon>Bacillati</taxon>
        <taxon>Actinomycetota</taxon>
        <taxon>Actinomycetes</taxon>
        <taxon>Pseudonocardiales</taxon>
        <taxon>Pseudonocardiaceae</taxon>
        <taxon>Pseudonocardia</taxon>
    </lineage>
</organism>
<accession>A0A4R1HQK5</accession>
<name>A0A4R1HQK5_PSEEN</name>
<evidence type="ECO:0000259" key="4">
    <source>
        <dbReference type="Pfam" id="PF07167"/>
    </source>
</evidence>